<evidence type="ECO:0000256" key="1">
    <source>
        <dbReference type="SAM" id="SignalP"/>
    </source>
</evidence>
<gene>
    <name evidence="2" type="ORF">BV898_03405</name>
</gene>
<sequence length="405" mass="45823">MAAVLALLKLQLHFSEVRSVNEVLDGLEMPLTVIHKVCRTCNEDLDLGLCSPECEETLDESYVSASLRTQLQHVLEGEAVFQPDTTNYRPNNRISDITDGEAYRTCHTRSRERLELRSDDDVLVTLILNTDGLVVNKSGCESAWPVFASIAEILPGRRFMNDKILNLSLWQGGGKPSIELLLADLDAAIEEVNVSGESPLPRLRIVFSTGRDALCATRRCKEVAEFERRLLSFQPPAKFTRLPRKIKVAQYKANEFRALINHYSVHCLDGLLPKKYLDHWRLFVSAYKTACSGSIHPTELLGVGKLLAKFADETVILYDKNMCGISIHSLVYMHEMVQMWGALWAYSLFPFEKKNGWITRHCHAKISILRSVMMALTGSQVLRQAERLITVKAERRLLNKLPGKR</sequence>
<dbReference type="AlphaFoldDB" id="A0A1W0X4Z6"/>
<evidence type="ECO:0000313" key="2">
    <source>
        <dbReference type="EMBL" id="OQV22579.1"/>
    </source>
</evidence>
<dbReference type="PANTHER" id="PTHR46579">
    <property type="entry name" value="F5/8 TYPE C DOMAIN-CONTAINING PROTEIN-RELATED"/>
    <property type="match status" value="1"/>
</dbReference>
<comment type="caution">
    <text evidence="2">The sequence shown here is derived from an EMBL/GenBank/DDBJ whole genome shotgun (WGS) entry which is preliminary data.</text>
</comment>
<keyword evidence="1" id="KW-0732">Signal</keyword>
<accession>A0A1W0X4Z6</accession>
<dbReference type="OrthoDB" id="7549404at2759"/>
<feature type="signal peptide" evidence="1">
    <location>
        <begin position="1"/>
        <end position="19"/>
    </location>
</feature>
<name>A0A1W0X4Z6_HYPEX</name>
<proteinExistence type="predicted"/>
<reference evidence="3" key="1">
    <citation type="submission" date="2017-01" db="EMBL/GenBank/DDBJ databases">
        <title>Comparative genomics of anhydrobiosis in the tardigrade Hypsibius dujardini.</title>
        <authorList>
            <person name="Yoshida Y."/>
            <person name="Koutsovoulos G."/>
            <person name="Laetsch D."/>
            <person name="Stevens L."/>
            <person name="Kumar S."/>
            <person name="Horikawa D."/>
            <person name="Ishino K."/>
            <person name="Komine S."/>
            <person name="Tomita M."/>
            <person name="Blaxter M."/>
            <person name="Arakawa K."/>
        </authorList>
    </citation>
    <scope>NUCLEOTIDE SEQUENCE [LARGE SCALE GENOMIC DNA]</scope>
    <source>
        <strain evidence="3">Z151</strain>
    </source>
</reference>
<feature type="chain" id="PRO_5012484065" evidence="1">
    <location>
        <begin position="20"/>
        <end position="405"/>
    </location>
</feature>
<dbReference type="EMBL" id="MTYJ01000016">
    <property type="protein sequence ID" value="OQV22579.1"/>
    <property type="molecule type" value="Genomic_DNA"/>
</dbReference>
<keyword evidence="3" id="KW-1185">Reference proteome</keyword>
<dbReference type="Proteomes" id="UP000192578">
    <property type="component" value="Unassembled WGS sequence"/>
</dbReference>
<dbReference type="PANTHER" id="PTHR46579:SF1">
    <property type="entry name" value="F5_8 TYPE C DOMAIN-CONTAINING PROTEIN"/>
    <property type="match status" value="1"/>
</dbReference>
<evidence type="ECO:0000313" key="3">
    <source>
        <dbReference type="Proteomes" id="UP000192578"/>
    </source>
</evidence>
<organism evidence="2 3">
    <name type="scientific">Hypsibius exemplaris</name>
    <name type="common">Freshwater tardigrade</name>
    <dbReference type="NCBI Taxonomy" id="2072580"/>
    <lineage>
        <taxon>Eukaryota</taxon>
        <taxon>Metazoa</taxon>
        <taxon>Ecdysozoa</taxon>
        <taxon>Tardigrada</taxon>
        <taxon>Eutardigrada</taxon>
        <taxon>Parachela</taxon>
        <taxon>Hypsibioidea</taxon>
        <taxon>Hypsibiidae</taxon>
        <taxon>Hypsibius</taxon>
    </lineage>
</organism>
<protein>
    <submittedName>
        <fullName evidence="2">Uncharacterized protein</fullName>
    </submittedName>
</protein>